<proteinExistence type="predicted"/>
<evidence type="ECO:0000313" key="2">
    <source>
        <dbReference type="EMBL" id="CAJ0589299.1"/>
    </source>
</evidence>
<dbReference type="InterPro" id="IPR006594">
    <property type="entry name" value="LisH"/>
</dbReference>
<protein>
    <recommendedName>
        <fullName evidence="4">LisH domain-containing protein</fullName>
    </recommendedName>
</protein>
<feature type="region of interest" description="Disordered" evidence="1">
    <location>
        <begin position="284"/>
        <end position="309"/>
    </location>
</feature>
<reference evidence="2" key="1">
    <citation type="submission" date="2023-07" db="EMBL/GenBank/DDBJ databases">
        <authorList>
            <consortium name="CYATHOMIX"/>
        </authorList>
    </citation>
    <scope>NUCLEOTIDE SEQUENCE</scope>
    <source>
        <strain evidence="2">N/A</strain>
    </source>
</reference>
<dbReference type="Proteomes" id="UP001176961">
    <property type="component" value="Unassembled WGS sequence"/>
</dbReference>
<keyword evidence="3" id="KW-1185">Reference proteome</keyword>
<accession>A0AA36GEG5</accession>
<feature type="compositionally biased region" description="Polar residues" evidence="1">
    <location>
        <begin position="125"/>
        <end position="139"/>
    </location>
</feature>
<comment type="caution">
    <text evidence="2">The sequence shown here is derived from an EMBL/GenBank/DDBJ whole genome shotgun (WGS) entry which is preliminary data.</text>
</comment>
<feature type="compositionally biased region" description="Polar residues" evidence="1">
    <location>
        <begin position="286"/>
        <end position="301"/>
    </location>
</feature>
<feature type="compositionally biased region" description="Basic and acidic residues" evidence="1">
    <location>
        <begin position="919"/>
        <end position="929"/>
    </location>
</feature>
<feature type="compositionally biased region" description="Basic and acidic residues" evidence="1">
    <location>
        <begin position="865"/>
        <end position="887"/>
    </location>
</feature>
<organism evidence="2 3">
    <name type="scientific">Cylicocyclus nassatus</name>
    <name type="common">Nematode worm</name>
    <dbReference type="NCBI Taxonomy" id="53992"/>
    <lineage>
        <taxon>Eukaryota</taxon>
        <taxon>Metazoa</taxon>
        <taxon>Ecdysozoa</taxon>
        <taxon>Nematoda</taxon>
        <taxon>Chromadorea</taxon>
        <taxon>Rhabditida</taxon>
        <taxon>Rhabditina</taxon>
        <taxon>Rhabditomorpha</taxon>
        <taxon>Strongyloidea</taxon>
        <taxon>Strongylidae</taxon>
        <taxon>Cylicocyclus</taxon>
    </lineage>
</organism>
<feature type="region of interest" description="Disordered" evidence="1">
    <location>
        <begin position="119"/>
        <end position="139"/>
    </location>
</feature>
<feature type="compositionally biased region" description="Acidic residues" evidence="1">
    <location>
        <begin position="772"/>
        <end position="800"/>
    </location>
</feature>
<name>A0AA36GEG5_CYLNA</name>
<sequence>MDVENVKIIDGLIFGYLSRQQYHETLRSLCNEAPSLRDARNRFQTDAGVFIQVNDQLHDKTLEQIIQAFAVVGRFDVTPELIDFGVRLRSLTNEFSTLTSMRGRSLSDNQLKLYGKRAYSKTHQSRQTPSNTSLRCETASTAAHRPTVYCVTPSNDAEYVRQLHENAVSASMEHSAQQQPPSQQDLSYNYQSQQHVTSSFTVPSSSLFVPQPAVQSSTVTTVQTQSTQNTPSYQTSQILPSVQPSAISEESSIMDYGVNVKNQENMELTPQINAIGTPVAVVDPGQGSSQAHMSSSFTSESGAHKRKTAVPHRREELVAHTAQSLIVPNGVLLDLEADGAASTTSVGLHNQVSLLSNIDDSAMQCLDRLINGNLDEVFPFCDDHDLSEFAATMENPFPPNKTNENEPEQGADNVVEDAAPPPLDVGPSHSPPPQDSNSKNRSFDDGEIISDESNQAKASKTNSLENFAAKMEEREVATPPPASNDTGHSSIDSGKGRRDENRKIADRLREFGRNPPKSDLRKTSMDRTDSRETSSQEARNVSRSSPSGAVVGRPSRDRDRRLSALFDEGSAPSSRDSSPHRERLSKKEEERRRREKEMEKERQRDKERLRRQKREREAQRDRERSHRNSPDRKTTDKRPHRDEEEKVRDTRSKERKREQVEEQKVVDEAEKRKAEERARREMIKKKKEEELEAKRQAELQRRAEAMRRKEEESRRRREEKERQEEKRREEQRQREEERVRREEERKRKEEEQRREEEEARKLAELEEHKEDVDEETAEEADKSDEEADQADSGDSDDAAASEDNQTAKNYSEDEENQPRKEVSVQEQWVHPKKLEQKKTSESSTSRSIEEPQQENVEDLNPSGESEEKKKKYRDDHRSNRSSSDVRKNLPTPSSSRRREDSKRQPARPLEPGMMMSDTHVLDRINKEMESLSSRNRTSQNRSPEDTATSSRSTPSTKIPKRDAPVDYAQVLFSNAPVIKRTPPTVEKKRNLVISSGLTTDHPNQLVFSKAHSSRLGMFLEKASDKHRRLMIEHDGESEVASPLYEDPDHGGARSPFTVSQYSRQSSQRYAPQKRPMPASSMDSYLGSPAQSSPDIRDADSTSSRSSSKKPKIDLSRMPDIIDKLYSNK</sequence>
<feature type="compositionally biased region" description="Low complexity" evidence="1">
    <location>
        <begin position="1059"/>
        <end position="1069"/>
    </location>
</feature>
<feature type="region of interest" description="Disordered" evidence="1">
    <location>
        <begin position="472"/>
        <end position="964"/>
    </location>
</feature>
<evidence type="ECO:0008006" key="4">
    <source>
        <dbReference type="Google" id="ProtNLM"/>
    </source>
</evidence>
<dbReference type="AlphaFoldDB" id="A0AA36GEG5"/>
<dbReference type="EMBL" id="CATQJL010000001">
    <property type="protein sequence ID" value="CAJ0589299.1"/>
    <property type="molecule type" value="Genomic_DNA"/>
</dbReference>
<feature type="compositionally biased region" description="Polar residues" evidence="1">
    <location>
        <begin position="451"/>
        <end position="460"/>
    </location>
</feature>
<feature type="compositionally biased region" description="Polar residues" evidence="1">
    <location>
        <begin position="483"/>
        <end position="492"/>
    </location>
</feature>
<feature type="region of interest" description="Disordered" evidence="1">
    <location>
        <begin position="1037"/>
        <end position="1128"/>
    </location>
</feature>
<feature type="compositionally biased region" description="Polar residues" evidence="1">
    <location>
        <begin position="535"/>
        <end position="547"/>
    </location>
</feature>
<evidence type="ECO:0000313" key="3">
    <source>
        <dbReference type="Proteomes" id="UP001176961"/>
    </source>
</evidence>
<feature type="compositionally biased region" description="Basic and acidic residues" evidence="1">
    <location>
        <begin position="494"/>
        <end position="534"/>
    </location>
</feature>
<dbReference type="PROSITE" id="PS50896">
    <property type="entry name" value="LISH"/>
    <property type="match status" value="1"/>
</dbReference>
<feature type="region of interest" description="Disordered" evidence="1">
    <location>
        <begin position="168"/>
        <end position="191"/>
    </location>
</feature>
<feature type="region of interest" description="Disordered" evidence="1">
    <location>
        <begin position="220"/>
        <end position="246"/>
    </location>
</feature>
<gene>
    <name evidence="2" type="ORF">CYNAS_LOCUS1282</name>
</gene>
<evidence type="ECO:0000256" key="1">
    <source>
        <dbReference type="SAM" id="MobiDB-lite"/>
    </source>
</evidence>
<feature type="compositionally biased region" description="Basic and acidic residues" evidence="1">
    <location>
        <begin position="1110"/>
        <end position="1122"/>
    </location>
</feature>
<feature type="compositionally biased region" description="Basic and acidic residues" evidence="1">
    <location>
        <begin position="577"/>
        <end position="771"/>
    </location>
</feature>
<feature type="compositionally biased region" description="Pro residues" evidence="1">
    <location>
        <begin position="419"/>
        <end position="434"/>
    </location>
</feature>
<feature type="compositionally biased region" description="Polar residues" evidence="1">
    <location>
        <begin position="229"/>
        <end position="246"/>
    </location>
</feature>
<feature type="region of interest" description="Disordered" evidence="1">
    <location>
        <begin position="392"/>
        <end position="460"/>
    </location>
</feature>
<feature type="compositionally biased region" description="Polar residues" evidence="1">
    <location>
        <begin position="930"/>
        <end position="956"/>
    </location>
</feature>